<keyword evidence="3" id="KW-1185">Reference proteome</keyword>
<proteinExistence type="predicted"/>
<protein>
    <submittedName>
        <fullName evidence="2">Uncharacterized protein</fullName>
    </submittedName>
</protein>
<name>A0AAW1XRM3_RUBAR</name>
<dbReference type="AlphaFoldDB" id="A0AAW1XRM3"/>
<dbReference type="EMBL" id="JBEDUW010000003">
    <property type="protein sequence ID" value="KAK9939247.1"/>
    <property type="molecule type" value="Genomic_DNA"/>
</dbReference>
<dbReference type="Proteomes" id="UP001457282">
    <property type="component" value="Unassembled WGS sequence"/>
</dbReference>
<organism evidence="2 3">
    <name type="scientific">Rubus argutus</name>
    <name type="common">Southern blackberry</name>
    <dbReference type="NCBI Taxonomy" id="59490"/>
    <lineage>
        <taxon>Eukaryota</taxon>
        <taxon>Viridiplantae</taxon>
        <taxon>Streptophyta</taxon>
        <taxon>Embryophyta</taxon>
        <taxon>Tracheophyta</taxon>
        <taxon>Spermatophyta</taxon>
        <taxon>Magnoliopsida</taxon>
        <taxon>eudicotyledons</taxon>
        <taxon>Gunneridae</taxon>
        <taxon>Pentapetalae</taxon>
        <taxon>rosids</taxon>
        <taxon>fabids</taxon>
        <taxon>Rosales</taxon>
        <taxon>Rosaceae</taxon>
        <taxon>Rosoideae</taxon>
        <taxon>Rosoideae incertae sedis</taxon>
        <taxon>Rubus</taxon>
    </lineage>
</organism>
<feature type="region of interest" description="Disordered" evidence="1">
    <location>
        <begin position="20"/>
        <end position="89"/>
    </location>
</feature>
<evidence type="ECO:0000313" key="2">
    <source>
        <dbReference type="EMBL" id="KAK9939247.1"/>
    </source>
</evidence>
<accession>A0AAW1XRM3</accession>
<sequence length="89" mass="9223">MVMGDATKLGKEAVVGGDVERGTSWMGTRTGKLTPEQRERKRRRHGWIDDGSGSCGGAGETSTGWQKDSVGLMEISRGGSIGAGSPAAT</sequence>
<evidence type="ECO:0000313" key="3">
    <source>
        <dbReference type="Proteomes" id="UP001457282"/>
    </source>
</evidence>
<comment type="caution">
    <text evidence="2">The sequence shown here is derived from an EMBL/GenBank/DDBJ whole genome shotgun (WGS) entry which is preliminary data.</text>
</comment>
<gene>
    <name evidence="2" type="ORF">M0R45_015950</name>
</gene>
<evidence type="ECO:0000256" key="1">
    <source>
        <dbReference type="SAM" id="MobiDB-lite"/>
    </source>
</evidence>
<reference evidence="2 3" key="1">
    <citation type="journal article" date="2023" name="G3 (Bethesda)">
        <title>A chromosome-length genome assembly and annotation of blackberry (Rubus argutus, cv. 'Hillquist').</title>
        <authorList>
            <person name="Bruna T."/>
            <person name="Aryal R."/>
            <person name="Dudchenko O."/>
            <person name="Sargent D.J."/>
            <person name="Mead D."/>
            <person name="Buti M."/>
            <person name="Cavallini A."/>
            <person name="Hytonen T."/>
            <person name="Andres J."/>
            <person name="Pham M."/>
            <person name="Weisz D."/>
            <person name="Mascagni F."/>
            <person name="Usai G."/>
            <person name="Natali L."/>
            <person name="Bassil N."/>
            <person name="Fernandez G.E."/>
            <person name="Lomsadze A."/>
            <person name="Armour M."/>
            <person name="Olukolu B."/>
            <person name="Poorten T."/>
            <person name="Britton C."/>
            <person name="Davik J."/>
            <person name="Ashrafi H."/>
            <person name="Aiden E.L."/>
            <person name="Borodovsky M."/>
            <person name="Worthington M."/>
        </authorList>
    </citation>
    <scope>NUCLEOTIDE SEQUENCE [LARGE SCALE GENOMIC DNA]</scope>
    <source>
        <strain evidence="2">PI 553951</strain>
    </source>
</reference>